<dbReference type="PANTHER" id="PTHR32322:SF9">
    <property type="entry name" value="AMINO-ACID METABOLITE EFFLUX PUMP-RELATED"/>
    <property type="match status" value="1"/>
</dbReference>
<comment type="caution">
    <text evidence="7">The sequence shown here is derived from an EMBL/GenBank/DDBJ whole genome shotgun (WGS) entry which is preliminary data.</text>
</comment>
<keyword evidence="4 5" id="KW-0472">Membrane</keyword>
<protein>
    <submittedName>
        <fullName evidence="7">Threonine/homoserine efflux transporter RhtA</fullName>
    </submittedName>
</protein>
<dbReference type="GO" id="GO:0016020">
    <property type="term" value="C:membrane"/>
    <property type="evidence" value="ECO:0007669"/>
    <property type="project" value="UniProtKB-SubCell"/>
</dbReference>
<accession>A0A4R1GSZ3</accession>
<feature type="domain" description="EamA" evidence="6">
    <location>
        <begin position="9"/>
        <end position="134"/>
    </location>
</feature>
<feature type="transmembrane region" description="Helical" evidence="5">
    <location>
        <begin position="201"/>
        <end position="222"/>
    </location>
</feature>
<feature type="domain" description="EamA" evidence="6">
    <location>
        <begin position="147"/>
        <end position="276"/>
    </location>
</feature>
<dbReference type="PANTHER" id="PTHR32322">
    <property type="entry name" value="INNER MEMBRANE TRANSPORTER"/>
    <property type="match status" value="1"/>
</dbReference>
<reference evidence="7 8" key="1">
    <citation type="submission" date="2019-03" db="EMBL/GenBank/DDBJ databases">
        <title>Genomic Encyclopedia of Archaeal and Bacterial Type Strains, Phase II (KMG-II): from individual species to whole genera.</title>
        <authorList>
            <person name="Goeker M."/>
        </authorList>
    </citation>
    <scope>NUCLEOTIDE SEQUENCE [LARGE SCALE GENOMIC DNA]</scope>
    <source>
        <strain evidence="7 8">DSM 27697</strain>
    </source>
</reference>
<organism evidence="7 8">
    <name type="scientific">Marinobacterium mangrovicola</name>
    <dbReference type="NCBI Taxonomy" id="1476959"/>
    <lineage>
        <taxon>Bacteria</taxon>
        <taxon>Pseudomonadati</taxon>
        <taxon>Pseudomonadota</taxon>
        <taxon>Gammaproteobacteria</taxon>
        <taxon>Oceanospirillales</taxon>
        <taxon>Oceanospirillaceae</taxon>
        <taxon>Marinobacterium</taxon>
    </lineage>
</organism>
<evidence type="ECO:0000256" key="4">
    <source>
        <dbReference type="ARBA" id="ARBA00023136"/>
    </source>
</evidence>
<feature type="transmembrane region" description="Helical" evidence="5">
    <location>
        <begin position="39"/>
        <end position="56"/>
    </location>
</feature>
<dbReference type="SUPFAM" id="SSF103481">
    <property type="entry name" value="Multidrug resistance efflux transporter EmrE"/>
    <property type="match status" value="2"/>
</dbReference>
<dbReference type="RefSeq" id="WP_132289552.1">
    <property type="nucleotide sequence ID" value="NZ_SMFU01000007.1"/>
</dbReference>
<feature type="transmembrane region" description="Helical" evidence="5">
    <location>
        <begin position="91"/>
        <end position="110"/>
    </location>
</feature>
<evidence type="ECO:0000256" key="1">
    <source>
        <dbReference type="ARBA" id="ARBA00004141"/>
    </source>
</evidence>
<proteinExistence type="predicted"/>
<evidence type="ECO:0000313" key="8">
    <source>
        <dbReference type="Proteomes" id="UP000294546"/>
    </source>
</evidence>
<evidence type="ECO:0000256" key="2">
    <source>
        <dbReference type="ARBA" id="ARBA00022692"/>
    </source>
</evidence>
<feature type="transmembrane region" description="Helical" evidence="5">
    <location>
        <begin position="234"/>
        <end position="253"/>
    </location>
</feature>
<dbReference type="InterPro" id="IPR000620">
    <property type="entry name" value="EamA_dom"/>
</dbReference>
<evidence type="ECO:0000313" key="7">
    <source>
        <dbReference type="EMBL" id="TCK09369.1"/>
    </source>
</evidence>
<dbReference type="EMBL" id="SMFU01000007">
    <property type="protein sequence ID" value="TCK09369.1"/>
    <property type="molecule type" value="Genomic_DNA"/>
</dbReference>
<keyword evidence="2 5" id="KW-0812">Transmembrane</keyword>
<name>A0A4R1GSZ3_9GAMM</name>
<evidence type="ECO:0000256" key="3">
    <source>
        <dbReference type="ARBA" id="ARBA00022989"/>
    </source>
</evidence>
<feature type="transmembrane region" description="Helical" evidence="5">
    <location>
        <begin position="259"/>
        <end position="276"/>
    </location>
</feature>
<evidence type="ECO:0000256" key="5">
    <source>
        <dbReference type="SAM" id="Phobius"/>
    </source>
</evidence>
<feature type="transmembrane region" description="Helical" evidence="5">
    <location>
        <begin position="117"/>
        <end position="137"/>
    </location>
</feature>
<dbReference type="Pfam" id="PF00892">
    <property type="entry name" value="EamA"/>
    <property type="match status" value="2"/>
</dbReference>
<evidence type="ECO:0000259" key="6">
    <source>
        <dbReference type="Pfam" id="PF00892"/>
    </source>
</evidence>
<dbReference type="Proteomes" id="UP000294546">
    <property type="component" value="Unassembled WGS sequence"/>
</dbReference>
<dbReference type="OrthoDB" id="321830at2"/>
<dbReference type="InterPro" id="IPR050638">
    <property type="entry name" value="AA-Vitamin_Transporters"/>
</dbReference>
<dbReference type="InterPro" id="IPR037185">
    <property type="entry name" value="EmrE-like"/>
</dbReference>
<keyword evidence="3 5" id="KW-1133">Transmembrane helix</keyword>
<gene>
    <name evidence="7" type="ORF">CLV83_1475</name>
</gene>
<keyword evidence="8" id="KW-1185">Reference proteome</keyword>
<sequence>MSSGRLFALVCLAMLAFAGNSLLCRVALRDTDIDPASFTAIRLCSGALTLWLFLLLRSQGRQATGNWPSALALFLYAGLFSYAYTQLEAGAGALLLFGAVQVTMIGYALFQGERFTPLRWLGLGIALAGLIGLLLPGLSAPPLASSLLMAGAGIAWGVYTLRGRTGGSPALASAGNFIRSAPLALLLLGAAWLFGEVEIDTAGVLWALASGALASAVGYLIWYAALPHISATNAATIQLSVPVITAIAGIILLSETLSLRLLLTSVAILGGIALVIRQKPAAT</sequence>
<dbReference type="Gene3D" id="1.10.3730.20">
    <property type="match status" value="1"/>
</dbReference>
<comment type="subcellular location">
    <subcellularLocation>
        <location evidence="1">Membrane</location>
        <topology evidence="1">Multi-pass membrane protein</topology>
    </subcellularLocation>
</comment>
<feature type="transmembrane region" description="Helical" evidence="5">
    <location>
        <begin position="173"/>
        <end position="195"/>
    </location>
</feature>
<feature type="transmembrane region" description="Helical" evidence="5">
    <location>
        <begin position="68"/>
        <end position="85"/>
    </location>
</feature>
<feature type="transmembrane region" description="Helical" evidence="5">
    <location>
        <begin position="143"/>
        <end position="161"/>
    </location>
</feature>
<dbReference type="AlphaFoldDB" id="A0A4R1GSZ3"/>